<feature type="region of interest" description="Disordered" evidence="1">
    <location>
        <begin position="334"/>
        <end position="361"/>
    </location>
</feature>
<organism evidence="2 3">
    <name type="scientific">Cerrena zonata</name>
    <dbReference type="NCBI Taxonomy" id="2478898"/>
    <lineage>
        <taxon>Eukaryota</taxon>
        <taxon>Fungi</taxon>
        <taxon>Dikarya</taxon>
        <taxon>Basidiomycota</taxon>
        <taxon>Agaricomycotina</taxon>
        <taxon>Agaricomycetes</taxon>
        <taxon>Polyporales</taxon>
        <taxon>Cerrenaceae</taxon>
        <taxon>Cerrena</taxon>
    </lineage>
</organism>
<name>A0AAW0FJ13_9APHY</name>
<sequence>MGAFSNLPQLQTLFLNNALPRLFVRQIEGPHAVHPVVFPNLTRLVVEDDILELGEFLANITIPSSADMKVGFEGKEVYWKGLSNLAISLHKHVMPTEDRSSLLTSFVVRTVAAKDEKVHIWLDGYDSVIDLASPDIQVSAAPRITLGPVRLSKSVSIEDVFGDFFAGLPLTHIHHLSIDDLPDMGGSDVLWDRVASSLPNLHTLRVRGKSSIVLPRLLAPSSSLRNPMLEMKDADGAPQQLTPAPPEPTSPSPEQAPLLLPRLRALILYCDDLELSSELRQELCKSFGSRRAHFSPSSEIPFVNFTWLKKGEPSLTDEGRELLRAVEGMCFQEGQYSELPSDPDVTMKDESGSSSSATDNQDVVQVLSYDFSKR</sequence>
<dbReference type="AlphaFoldDB" id="A0AAW0FJ13"/>
<evidence type="ECO:0000313" key="3">
    <source>
        <dbReference type="Proteomes" id="UP001385951"/>
    </source>
</evidence>
<protein>
    <submittedName>
        <fullName evidence="2">Uncharacterized protein</fullName>
    </submittedName>
</protein>
<feature type="region of interest" description="Disordered" evidence="1">
    <location>
        <begin position="235"/>
        <end position="256"/>
    </location>
</feature>
<feature type="compositionally biased region" description="Polar residues" evidence="1">
    <location>
        <begin position="352"/>
        <end position="361"/>
    </location>
</feature>
<dbReference type="Proteomes" id="UP001385951">
    <property type="component" value="Unassembled WGS sequence"/>
</dbReference>
<comment type="caution">
    <text evidence="2">The sequence shown here is derived from an EMBL/GenBank/DDBJ whole genome shotgun (WGS) entry which is preliminary data.</text>
</comment>
<gene>
    <name evidence="2" type="ORF">QCA50_015512</name>
</gene>
<dbReference type="EMBL" id="JASBNA010000041">
    <property type="protein sequence ID" value="KAK7681420.1"/>
    <property type="molecule type" value="Genomic_DNA"/>
</dbReference>
<proteinExistence type="predicted"/>
<keyword evidence="3" id="KW-1185">Reference proteome</keyword>
<accession>A0AAW0FJ13</accession>
<evidence type="ECO:0000256" key="1">
    <source>
        <dbReference type="SAM" id="MobiDB-lite"/>
    </source>
</evidence>
<reference evidence="2 3" key="1">
    <citation type="submission" date="2022-09" db="EMBL/GenBank/DDBJ databases">
        <authorList>
            <person name="Palmer J.M."/>
        </authorList>
    </citation>
    <scope>NUCLEOTIDE SEQUENCE [LARGE SCALE GENOMIC DNA]</scope>
    <source>
        <strain evidence="2 3">DSM 7382</strain>
    </source>
</reference>
<evidence type="ECO:0000313" key="2">
    <source>
        <dbReference type="EMBL" id="KAK7681420.1"/>
    </source>
</evidence>